<dbReference type="EMBL" id="JABRWQ010000001">
    <property type="protein sequence ID" value="NRD22107.1"/>
    <property type="molecule type" value="Genomic_DNA"/>
</dbReference>
<keyword evidence="3" id="KW-1185">Reference proteome</keyword>
<evidence type="ECO:0008006" key="4">
    <source>
        <dbReference type="Google" id="ProtNLM"/>
    </source>
</evidence>
<evidence type="ECO:0000313" key="2">
    <source>
        <dbReference type="EMBL" id="NRD22107.1"/>
    </source>
</evidence>
<proteinExistence type="predicted"/>
<organism evidence="2 3">
    <name type="scientific">Winogradskyella litoriviva</name>
    <dbReference type="NCBI Taxonomy" id="1220182"/>
    <lineage>
        <taxon>Bacteria</taxon>
        <taxon>Pseudomonadati</taxon>
        <taxon>Bacteroidota</taxon>
        <taxon>Flavobacteriia</taxon>
        <taxon>Flavobacteriales</taxon>
        <taxon>Flavobacteriaceae</taxon>
        <taxon>Winogradskyella</taxon>
    </lineage>
</organism>
<gene>
    <name evidence="2" type="ORF">HNV10_02570</name>
</gene>
<feature type="chain" id="PRO_5045775489" description="DUF4377 domain-containing protein" evidence="1">
    <location>
        <begin position="22"/>
        <end position="150"/>
    </location>
</feature>
<keyword evidence="1" id="KW-0732">Signal</keyword>
<accession>A0ABX2E0Y4</accession>
<evidence type="ECO:0000313" key="3">
    <source>
        <dbReference type="Proteomes" id="UP000805085"/>
    </source>
</evidence>
<protein>
    <recommendedName>
        <fullName evidence="4">DUF4377 domain-containing protein</fullName>
    </recommendedName>
</protein>
<dbReference type="Proteomes" id="UP000805085">
    <property type="component" value="Unassembled WGS sequence"/>
</dbReference>
<evidence type="ECO:0000256" key="1">
    <source>
        <dbReference type="SAM" id="SignalP"/>
    </source>
</evidence>
<sequence length="150" mass="17412">MKKVALLAFAFILTFTSCSLDDDPSDSFYLEVLPVESVEMPEYFVHGETYEILVTYTKPNSCYYFNDFIYEIDGHERTIAVVNTVYSNNITNCDGEPEQVSVNFDFTVTGYETYVFKFYQGEDENGEDQYYLVEMPVMDGRYISDQPVRD</sequence>
<name>A0ABX2E0Y4_9FLAO</name>
<comment type="caution">
    <text evidence="2">The sequence shown here is derived from an EMBL/GenBank/DDBJ whole genome shotgun (WGS) entry which is preliminary data.</text>
</comment>
<feature type="signal peptide" evidence="1">
    <location>
        <begin position="1"/>
        <end position="21"/>
    </location>
</feature>
<reference evidence="2 3" key="1">
    <citation type="journal article" date="2015" name="Int. J. Syst. Evol. Microbiol.">
        <title>Winogradskyella litoriviva sp. nov., isolated from coastal seawater.</title>
        <authorList>
            <person name="Nedashkovskaya O.I."/>
            <person name="Kukhlevskiy A.D."/>
            <person name="Zhukova N.V."/>
            <person name="Kim S.J."/>
            <person name="Rhee S.K."/>
            <person name="Mikhailov V.V."/>
        </authorList>
    </citation>
    <scope>NUCLEOTIDE SEQUENCE [LARGE SCALE GENOMIC DNA]</scope>
    <source>
        <strain evidence="2 3">KMM6491</strain>
    </source>
</reference>
<dbReference type="RefSeq" id="WP_173299756.1">
    <property type="nucleotide sequence ID" value="NZ_JABRWQ010000001.1"/>
</dbReference>
<dbReference type="PROSITE" id="PS51257">
    <property type="entry name" value="PROKAR_LIPOPROTEIN"/>
    <property type="match status" value="1"/>
</dbReference>